<keyword evidence="7" id="KW-1185">Reference proteome</keyword>
<dbReference type="PROSITE" id="PS51063">
    <property type="entry name" value="HTH_CRP_2"/>
    <property type="match status" value="1"/>
</dbReference>
<dbReference type="PANTHER" id="PTHR24567">
    <property type="entry name" value="CRP FAMILY TRANSCRIPTIONAL REGULATORY PROTEIN"/>
    <property type="match status" value="1"/>
</dbReference>
<dbReference type="Gene3D" id="1.10.10.10">
    <property type="entry name" value="Winged helix-like DNA-binding domain superfamily/Winged helix DNA-binding domain"/>
    <property type="match status" value="1"/>
</dbReference>
<sequence>MQTATAYATRRDLAPNRPMTIASPAVTFPRTYPTVTFNTGAEIYAPGDKAGTFYQVEFGAVRVHRLLSDGRRQVIAFHLAGETFGFEADRTHSFFAEAVSQTGLRAISRPANDEASPELLTLALRGMLRAQEHIMMIGRQTAVERIAGFLIDMADRQGGLEYFDLPMSRLDIADYLGLTIETVSRVFAKLRSSGLIKLRSIRCVEFKKPEALRSLCA</sequence>
<dbReference type="Gene3D" id="2.60.120.10">
    <property type="entry name" value="Jelly Rolls"/>
    <property type="match status" value="1"/>
</dbReference>
<dbReference type="PROSITE" id="PS50042">
    <property type="entry name" value="CNMP_BINDING_3"/>
    <property type="match status" value="1"/>
</dbReference>
<keyword evidence="1" id="KW-0805">Transcription regulation</keyword>
<dbReference type="Proteomes" id="UP001589692">
    <property type="component" value="Unassembled WGS sequence"/>
</dbReference>
<gene>
    <name evidence="6" type="ORF">ACFFP0_23015</name>
</gene>
<evidence type="ECO:0000259" key="4">
    <source>
        <dbReference type="PROSITE" id="PS50042"/>
    </source>
</evidence>
<dbReference type="InterPro" id="IPR036390">
    <property type="entry name" value="WH_DNA-bd_sf"/>
</dbReference>
<dbReference type="InterPro" id="IPR000595">
    <property type="entry name" value="cNMP-bd_dom"/>
</dbReference>
<feature type="domain" description="HTH crp-type" evidence="5">
    <location>
        <begin position="140"/>
        <end position="210"/>
    </location>
</feature>
<dbReference type="PROSITE" id="PS00042">
    <property type="entry name" value="HTH_CRP_1"/>
    <property type="match status" value="1"/>
</dbReference>
<feature type="domain" description="Cyclic nucleotide-binding" evidence="4">
    <location>
        <begin position="35"/>
        <end position="85"/>
    </location>
</feature>
<dbReference type="InterPro" id="IPR014710">
    <property type="entry name" value="RmlC-like_jellyroll"/>
</dbReference>
<protein>
    <submittedName>
        <fullName evidence="6">Helix-turn-helix domain-containing protein</fullName>
    </submittedName>
</protein>
<evidence type="ECO:0000256" key="2">
    <source>
        <dbReference type="ARBA" id="ARBA00023125"/>
    </source>
</evidence>
<dbReference type="SMART" id="SM00419">
    <property type="entry name" value="HTH_CRP"/>
    <property type="match status" value="1"/>
</dbReference>
<dbReference type="SMART" id="SM00100">
    <property type="entry name" value="cNMP"/>
    <property type="match status" value="1"/>
</dbReference>
<dbReference type="CDD" id="cd00092">
    <property type="entry name" value="HTH_CRP"/>
    <property type="match status" value="1"/>
</dbReference>
<keyword evidence="2" id="KW-0238">DNA-binding</keyword>
<evidence type="ECO:0000313" key="6">
    <source>
        <dbReference type="EMBL" id="MFB9951730.1"/>
    </source>
</evidence>
<dbReference type="InterPro" id="IPR018490">
    <property type="entry name" value="cNMP-bd_dom_sf"/>
</dbReference>
<proteinExistence type="predicted"/>
<name>A0ABV6AR20_9HYPH</name>
<accession>A0ABV6AR20</accession>
<dbReference type="InterPro" id="IPR036388">
    <property type="entry name" value="WH-like_DNA-bd_sf"/>
</dbReference>
<dbReference type="CDD" id="cd00038">
    <property type="entry name" value="CAP_ED"/>
    <property type="match status" value="1"/>
</dbReference>
<comment type="caution">
    <text evidence="6">The sequence shown here is derived from an EMBL/GenBank/DDBJ whole genome shotgun (WGS) entry which is preliminary data.</text>
</comment>
<dbReference type="SUPFAM" id="SSF46785">
    <property type="entry name" value="Winged helix' DNA-binding domain"/>
    <property type="match status" value="1"/>
</dbReference>
<dbReference type="Pfam" id="PF13545">
    <property type="entry name" value="HTH_Crp_2"/>
    <property type="match status" value="1"/>
</dbReference>
<dbReference type="InterPro" id="IPR018335">
    <property type="entry name" value="Tscrpt_reg_HTH_Crp-type_CS"/>
</dbReference>
<dbReference type="PANTHER" id="PTHR24567:SF75">
    <property type="entry name" value="FUMARATE AND NITRATE REDUCTION REGULATORY PROTEIN"/>
    <property type="match status" value="1"/>
</dbReference>
<evidence type="ECO:0000259" key="5">
    <source>
        <dbReference type="PROSITE" id="PS51063"/>
    </source>
</evidence>
<dbReference type="PRINTS" id="PR00034">
    <property type="entry name" value="HTHCRP"/>
</dbReference>
<evidence type="ECO:0000313" key="7">
    <source>
        <dbReference type="Proteomes" id="UP001589692"/>
    </source>
</evidence>
<dbReference type="Pfam" id="PF00027">
    <property type="entry name" value="cNMP_binding"/>
    <property type="match status" value="1"/>
</dbReference>
<evidence type="ECO:0000256" key="3">
    <source>
        <dbReference type="ARBA" id="ARBA00023163"/>
    </source>
</evidence>
<dbReference type="SUPFAM" id="SSF51206">
    <property type="entry name" value="cAMP-binding domain-like"/>
    <property type="match status" value="1"/>
</dbReference>
<evidence type="ECO:0000256" key="1">
    <source>
        <dbReference type="ARBA" id="ARBA00023015"/>
    </source>
</evidence>
<reference evidence="6 7" key="1">
    <citation type="submission" date="2024-09" db="EMBL/GenBank/DDBJ databases">
        <authorList>
            <person name="Sun Q."/>
            <person name="Mori K."/>
        </authorList>
    </citation>
    <scope>NUCLEOTIDE SEQUENCE [LARGE SCALE GENOMIC DNA]</scope>
    <source>
        <strain evidence="6 7">TBRC 4938</strain>
    </source>
</reference>
<organism evidence="6 7">
    <name type="scientific">Rhizobium puerariae</name>
    <dbReference type="NCBI Taxonomy" id="1585791"/>
    <lineage>
        <taxon>Bacteria</taxon>
        <taxon>Pseudomonadati</taxon>
        <taxon>Pseudomonadota</taxon>
        <taxon>Alphaproteobacteria</taxon>
        <taxon>Hyphomicrobiales</taxon>
        <taxon>Rhizobiaceae</taxon>
        <taxon>Rhizobium/Agrobacterium group</taxon>
        <taxon>Rhizobium</taxon>
    </lineage>
</organism>
<dbReference type="RefSeq" id="WP_377264549.1">
    <property type="nucleotide sequence ID" value="NZ_JBHMAA010000028.1"/>
</dbReference>
<dbReference type="InterPro" id="IPR012318">
    <property type="entry name" value="HTH_CRP"/>
</dbReference>
<dbReference type="EMBL" id="JBHMAA010000028">
    <property type="protein sequence ID" value="MFB9951730.1"/>
    <property type="molecule type" value="Genomic_DNA"/>
</dbReference>
<dbReference type="InterPro" id="IPR050397">
    <property type="entry name" value="Env_Response_Regulators"/>
</dbReference>
<keyword evidence="3" id="KW-0804">Transcription</keyword>